<dbReference type="InterPro" id="IPR014729">
    <property type="entry name" value="Rossmann-like_a/b/a_fold"/>
</dbReference>
<dbReference type="PANTHER" id="PTHR21294">
    <property type="entry name" value="ELECTRON TRANSFER FLAVOPROTEIN BETA-SUBUNIT"/>
    <property type="match status" value="1"/>
</dbReference>
<accession>A0A382XA44</accession>
<dbReference type="PIRSF" id="PIRSF000090">
    <property type="entry name" value="Beta-ETF"/>
    <property type="match status" value="1"/>
</dbReference>
<dbReference type="SMART" id="SM00893">
    <property type="entry name" value="ETF"/>
    <property type="match status" value="1"/>
</dbReference>
<dbReference type="AlphaFoldDB" id="A0A382XA44"/>
<evidence type="ECO:0000313" key="2">
    <source>
        <dbReference type="EMBL" id="SVD67749.1"/>
    </source>
</evidence>
<evidence type="ECO:0000259" key="1">
    <source>
        <dbReference type="SMART" id="SM00893"/>
    </source>
</evidence>
<proteinExistence type="predicted"/>
<organism evidence="2">
    <name type="scientific">marine metagenome</name>
    <dbReference type="NCBI Taxonomy" id="408172"/>
    <lineage>
        <taxon>unclassified sequences</taxon>
        <taxon>metagenomes</taxon>
        <taxon>ecological metagenomes</taxon>
    </lineage>
</organism>
<dbReference type="GO" id="GO:0009055">
    <property type="term" value="F:electron transfer activity"/>
    <property type="evidence" value="ECO:0007669"/>
    <property type="project" value="InterPro"/>
</dbReference>
<feature type="non-terminal residue" evidence="2">
    <location>
        <position position="218"/>
    </location>
</feature>
<reference evidence="2" key="1">
    <citation type="submission" date="2018-05" db="EMBL/GenBank/DDBJ databases">
        <authorList>
            <person name="Lanie J.A."/>
            <person name="Ng W.-L."/>
            <person name="Kazmierczak K.M."/>
            <person name="Andrzejewski T.M."/>
            <person name="Davidsen T.M."/>
            <person name="Wayne K.J."/>
            <person name="Tettelin H."/>
            <person name="Glass J.I."/>
            <person name="Rusch D."/>
            <person name="Podicherti R."/>
            <person name="Tsui H.-C.T."/>
            <person name="Winkler M.E."/>
        </authorList>
    </citation>
    <scope>NUCLEOTIDE SEQUENCE</scope>
</reference>
<dbReference type="CDD" id="cd01714">
    <property type="entry name" value="ETF_beta"/>
    <property type="match status" value="1"/>
</dbReference>
<feature type="domain" description="Electron transfer flavoprotein alpha/beta-subunit N-terminal" evidence="1">
    <location>
        <begin position="23"/>
        <end position="216"/>
    </location>
</feature>
<protein>
    <recommendedName>
        <fullName evidence="1">Electron transfer flavoprotein alpha/beta-subunit N-terminal domain-containing protein</fullName>
    </recommendedName>
</protein>
<gene>
    <name evidence="2" type="ORF">METZ01_LOCUS420603</name>
</gene>
<dbReference type="EMBL" id="UINC01166027">
    <property type="protein sequence ID" value="SVD67749.1"/>
    <property type="molecule type" value="Genomic_DNA"/>
</dbReference>
<sequence length="218" mass="23681">MNILVCIKRVPDVGSKFRLTEDGQAIDTTNLGFTISPHEECAVEEAISIIEKTGGNATVLTLGPAEAEEQLKDSLARGMTDAILLKSDQPEWDPSQTAQAIIETVNSEEAKNEPFDLLMFGSESADSGNAQIGIRVAHGLDRPIICGLKDLTVTDSGIIGKRDIPNGMEIYETTLPAVVTIKEGINLPRYPSLRGRIKAKKKEVIHSSPDQIPQQMEM</sequence>
<name>A0A382XA44_9ZZZZ</name>
<dbReference type="InterPro" id="IPR033948">
    <property type="entry name" value="ETF_beta_N"/>
</dbReference>
<dbReference type="Gene3D" id="3.40.50.620">
    <property type="entry name" value="HUPs"/>
    <property type="match status" value="1"/>
</dbReference>
<dbReference type="InterPro" id="IPR012255">
    <property type="entry name" value="ETF_b"/>
</dbReference>
<dbReference type="Pfam" id="PF01012">
    <property type="entry name" value="ETF"/>
    <property type="match status" value="1"/>
</dbReference>
<dbReference type="InterPro" id="IPR014730">
    <property type="entry name" value="ETF_a/b_N"/>
</dbReference>
<dbReference type="SUPFAM" id="SSF52402">
    <property type="entry name" value="Adenine nucleotide alpha hydrolases-like"/>
    <property type="match status" value="1"/>
</dbReference>